<name>D1YIG6_LACGS</name>
<protein>
    <recommendedName>
        <fullName evidence="3">Toxin-antitoxin system, toxin component, RelE family</fullName>
    </recommendedName>
</protein>
<dbReference type="Proteomes" id="UP000003684">
    <property type="component" value="Unassembled WGS sequence"/>
</dbReference>
<accession>D1YIG6</accession>
<proteinExistence type="predicted"/>
<sequence length="57" mass="6758">MVYDVYISHWVEKRFRKLKDKNLKIAINNAIYNKIATNPYEVGDFKVGDLTLFVAYM</sequence>
<dbReference type="AlphaFoldDB" id="D1YIG6"/>
<dbReference type="EMBL" id="ADFT01000012">
    <property type="protein sequence ID" value="EFB62723.1"/>
    <property type="molecule type" value="Genomic_DNA"/>
</dbReference>
<reference evidence="1 2" key="1">
    <citation type="submission" date="2009-12" db="EMBL/GenBank/DDBJ databases">
        <title>Genome Sequence of Lactobacillus gasseri 224-1.</title>
        <authorList>
            <person name="Durkin A.S."/>
            <person name="Madupu R."/>
            <person name="Torralba M."/>
            <person name="Methe B."/>
            <person name="Sutton G."/>
            <person name="Strausberg R.L."/>
            <person name="Nelson K.E."/>
        </authorList>
    </citation>
    <scope>NUCLEOTIDE SEQUENCE [LARGE SCALE GENOMIC DNA]</scope>
    <source>
        <strain evidence="1 2">224-1</strain>
    </source>
</reference>
<organism evidence="1 2">
    <name type="scientific">Lactobacillus gasseri 224-1</name>
    <dbReference type="NCBI Taxonomy" id="679196"/>
    <lineage>
        <taxon>Bacteria</taxon>
        <taxon>Bacillati</taxon>
        <taxon>Bacillota</taxon>
        <taxon>Bacilli</taxon>
        <taxon>Lactobacillales</taxon>
        <taxon>Lactobacillaceae</taxon>
        <taxon>Lactobacillus</taxon>
    </lineage>
</organism>
<gene>
    <name evidence="1" type="ORF">HMPREF9209_0150</name>
</gene>
<evidence type="ECO:0008006" key="3">
    <source>
        <dbReference type="Google" id="ProtNLM"/>
    </source>
</evidence>
<evidence type="ECO:0000313" key="1">
    <source>
        <dbReference type="EMBL" id="EFB62723.1"/>
    </source>
</evidence>
<evidence type="ECO:0000313" key="2">
    <source>
        <dbReference type="Proteomes" id="UP000003684"/>
    </source>
</evidence>
<comment type="caution">
    <text evidence="1">The sequence shown here is derived from an EMBL/GenBank/DDBJ whole genome shotgun (WGS) entry which is preliminary data.</text>
</comment>